<comment type="subcellular location">
    <subcellularLocation>
        <location evidence="6">Cell membrane</location>
        <topology evidence="6">Multi-pass membrane protein</topology>
    </subcellularLocation>
    <subcellularLocation>
        <location evidence="1">Membrane</location>
        <topology evidence="1">Multi-pass membrane protein</topology>
    </subcellularLocation>
</comment>
<sequence length="321" mass="34483">MKSWLILLGGGLLSGILAGFLGIGGGTVLVPLQKALGFTTIEAVATSSLAIVITATSGSIQNWRMGFISFKQVLYLGLPALFTAQLGVFLANIIPEFVLLICFGLLLLANIYLVQLRKSLKKANNENIKQEVKVTQSQIIYPKNSHSEITQIEAISSEAISSKAINSKAISSETASSERRKRKSVKLKINSTAARFITGGLAGTLAGLFGIGGGVIMVPLQMLLLEETIKVAIQNSLGVIVITAISASIGHGISGNILFVQGLILGFGGLLGAQISTRFLPKFSDKVISLYFRILLVSLSIYMFWQALEVYKYQQIKDNFI</sequence>
<evidence type="ECO:0000313" key="8">
    <source>
        <dbReference type="EMBL" id="KST64401.1"/>
    </source>
</evidence>
<evidence type="ECO:0000256" key="1">
    <source>
        <dbReference type="ARBA" id="ARBA00004141"/>
    </source>
</evidence>
<proteinExistence type="inferred from homology"/>
<gene>
    <name evidence="7" type="ORF">BC008_17050</name>
    <name evidence="8" type="ORF">BC008_17335</name>
</gene>
<dbReference type="InterPro" id="IPR051598">
    <property type="entry name" value="TSUP/Inactive_protease-like"/>
</dbReference>
<evidence type="ECO:0000256" key="6">
    <source>
        <dbReference type="RuleBase" id="RU363041"/>
    </source>
</evidence>
<feature type="transmembrane region" description="Helical" evidence="6">
    <location>
        <begin position="97"/>
        <end position="114"/>
    </location>
</feature>
<feature type="transmembrane region" description="Helical" evidence="6">
    <location>
        <begin position="73"/>
        <end position="91"/>
    </location>
</feature>
<protein>
    <recommendedName>
        <fullName evidence="6">Probable membrane transporter protein</fullName>
    </recommendedName>
</protein>
<dbReference type="PANTHER" id="PTHR43701">
    <property type="entry name" value="MEMBRANE TRANSPORTER PROTEIN MJ0441-RELATED"/>
    <property type="match status" value="1"/>
</dbReference>
<dbReference type="AlphaFoldDB" id="A0A0V7ZIZ2"/>
<keyword evidence="9" id="KW-1185">Reference proteome</keyword>
<feature type="transmembrane region" description="Helical" evidence="6">
    <location>
        <begin position="257"/>
        <end position="275"/>
    </location>
</feature>
<dbReference type="GO" id="GO:0005886">
    <property type="term" value="C:plasma membrane"/>
    <property type="evidence" value="ECO:0007669"/>
    <property type="project" value="UniProtKB-SubCell"/>
</dbReference>
<organism evidence="8 9">
    <name type="scientific">Mastigocoleus testarum BC008</name>
    <dbReference type="NCBI Taxonomy" id="371196"/>
    <lineage>
        <taxon>Bacteria</taxon>
        <taxon>Bacillati</taxon>
        <taxon>Cyanobacteriota</taxon>
        <taxon>Cyanophyceae</taxon>
        <taxon>Nostocales</taxon>
        <taxon>Hapalosiphonaceae</taxon>
        <taxon>Mastigocoleus</taxon>
    </lineage>
</organism>
<keyword evidence="5 6" id="KW-0472">Membrane</keyword>
<dbReference type="EMBL" id="LMTZ01000124">
    <property type="protein sequence ID" value="KST64348.1"/>
    <property type="molecule type" value="Genomic_DNA"/>
</dbReference>
<feature type="transmembrane region" description="Helical" evidence="6">
    <location>
        <begin position="34"/>
        <end position="53"/>
    </location>
</feature>
<dbReference type="Pfam" id="PF01925">
    <property type="entry name" value="TauE"/>
    <property type="match status" value="1"/>
</dbReference>
<evidence type="ECO:0000256" key="3">
    <source>
        <dbReference type="ARBA" id="ARBA00022692"/>
    </source>
</evidence>
<comment type="caution">
    <text evidence="8">The sequence shown here is derived from an EMBL/GenBank/DDBJ whole genome shotgun (WGS) entry which is preliminary data.</text>
</comment>
<dbReference type="PANTHER" id="PTHR43701:SF2">
    <property type="entry name" value="MEMBRANE TRANSPORTER PROTEIN YJNA-RELATED"/>
    <property type="match status" value="1"/>
</dbReference>
<dbReference type="Proteomes" id="UP000053372">
    <property type="component" value="Unassembled WGS sequence"/>
</dbReference>
<evidence type="ECO:0000313" key="7">
    <source>
        <dbReference type="EMBL" id="KST64348.1"/>
    </source>
</evidence>
<evidence type="ECO:0000256" key="5">
    <source>
        <dbReference type="ARBA" id="ARBA00023136"/>
    </source>
</evidence>
<evidence type="ECO:0000256" key="4">
    <source>
        <dbReference type="ARBA" id="ARBA00022989"/>
    </source>
</evidence>
<keyword evidence="6" id="KW-1003">Cell membrane</keyword>
<feature type="transmembrane region" description="Helical" evidence="6">
    <location>
        <begin position="287"/>
        <end position="305"/>
    </location>
</feature>
<dbReference type="EMBL" id="LMTZ01000123">
    <property type="protein sequence ID" value="KST64401.1"/>
    <property type="molecule type" value="Genomic_DNA"/>
</dbReference>
<evidence type="ECO:0000256" key="2">
    <source>
        <dbReference type="ARBA" id="ARBA00009142"/>
    </source>
</evidence>
<keyword evidence="3 6" id="KW-0812">Transmembrane</keyword>
<feature type="transmembrane region" description="Helical" evidence="6">
    <location>
        <begin position="232"/>
        <end position="250"/>
    </location>
</feature>
<name>A0A0V7ZIZ2_9CYAN</name>
<keyword evidence="4 6" id="KW-1133">Transmembrane helix</keyword>
<comment type="similarity">
    <text evidence="2 6">Belongs to the 4-toluene sulfonate uptake permease (TSUP) (TC 2.A.102) family.</text>
</comment>
<dbReference type="InterPro" id="IPR002781">
    <property type="entry name" value="TM_pro_TauE-like"/>
</dbReference>
<evidence type="ECO:0000313" key="9">
    <source>
        <dbReference type="Proteomes" id="UP000053372"/>
    </source>
</evidence>
<feature type="transmembrane region" description="Helical" evidence="6">
    <location>
        <begin position="196"/>
        <end position="220"/>
    </location>
</feature>
<accession>A0A0V7ZIZ2</accession>
<reference evidence="8 9" key="1">
    <citation type="journal article" date="2015" name="Genome Announc.">
        <title>Draft Genome of the Euendolithic (true boring) Cyanobacterium Mastigocoleus testarum strain BC008.</title>
        <authorList>
            <person name="Guida B.S."/>
            <person name="Garcia-Pichel F."/>
        </authorList>
    </citation>
    <scope>NUCLEOTIDE SEQUENCE [LARGE SCALE GENOMIC DNA]</scope>
    <source>
        <strain evidence="8 9">BC008</strain>
    </source>
</reference>